<protein>
    <submittedName>
        <fullName evidence="4">Transmembrane protein C1orf162 homolog isoform X1</fullName>
    </submittedName>
</protein>
<sequence>MGTQMSKPEPNDKGPGTHPSTASAVTSAPCLSGHPSKEHLVLAFFAGVILTLLLMAFVFLIIKSCRKSGHSSPQTLDPPSDHPAKLSSSEEVLTYASMIFKAPEENSDHLTKSVQNAVHLDPVVYAQVKVTNSPCLSSEA</sequence>
<dbReference type="OrthoDB" id="9451692at2759"/>
<dbReference type="AlphaFoldDB" id="A0A6P3GRQ1"/>
<organism evidence="3 4">
    <name type="scientific">Bison bison bison</name>
    <name type="common">North American plains bison</name>
    <dbReference type="NCBI Taxonomy" id="43346"/>
    <lineage>
        <taxon>Eukaryota</taxon>
        <taxon>Metazoa</taxon>
        <taxon>Chordata</taxon>
        <taxon>Craniata</taxon>
        <taxon>Vertebrata</taxon>
        <taxon>Euteleostomi</taxon>
        <taxon>Mammalia</taxon>
        <taxon>Eutheria</taxon>
        <taxon>Laurasiatheria</taxon>
        <taxon>Artiodactyla</taxon>
        <taxon>Ruminantia</taxon>
        <taxon>Pecora</taxon>
        <taxon>Bovidae</taxon>
        <taxon>Bovinae</taxon>
        <taxon>Bison</taxon>
    </lineage>
</organism>
<evidence type="ECO:0000313" key="4">
    <source>
        <dbReference type="RefSeq" id="XP_010829135.1"/>
    </source>
</evidence>
<evidence type="ECO:0000313" key="3">
    <source>
        <dbReference type="Proteomes" id="UP000515208"/>
    </source>
</evidence>
<feature type="region of interest" description="Disordered" evidence="1">
    <location>
        <begin position="68"/>
        <end position="87"/>
    </location>
</feature>
<accession>A0A6P3GRQ1</accession>
<dbReference type="RefSeq" id="XP_010829135.1">
    <property type="nucleotide sequence ID" value="XM_010830833.1"/>
</dbReference>
<feature type="transmembrane region" description="Helical" evidence="2">
    <location>
        <begin position="41"/>
        <end position="62"/>
    </location>
</feature>
<name>A0A6P3GRQ1_BISBB</name>
<keyword evidence="3" id="KW-1185">Reference proteome</keyword>
<keyword evidence="2" id="KW-0472">Membrane</keyword>
<dbReference type="GeneID" id="104981631"/>
<dbReference type="Proteomes" id="UP000515208">
    <property type="component" value="Unplaced"/>
</dbReference>
<reference evidence="4" key="1">
    <citation type="submission" date="2025-08" db="UniProtKB">
        <authorList>
            <consortium name="RefSeq"/>
        </authorList>
    </citation>
    <scope>IDENTIFICATION</scope>
    <source>
        <tissue evidence="4">Blood</tissue>
    </source>
</reference>
<proteinExistence type="predicted"/>
<keyword evidence="2 4" id="KW-0812">Transmembrane</keyword>
<evidence type="ECO:0000256" key="2">
    <source>
        <dbReference type="SAM" id="Phobius"/>
    </source>
</evidence>
<dbReference type="PANTHER" id="PTHR37997:SF1">
    <property type="entry name" value="TRANSMEMBRANE PROTEIN C1ORF162"/>
    <property type="match status" value="1"/>
</dbReference>
<feature type="region of interest" description="Disordered" evidence="1">
    <location>
        <begin position="1"/>
        <end position="29"/>
    </location>
</feature>
<evidence type="ECO:0000256" key="1">
    <source>
        <dbReference type="SAM" id="MobiDB-lite"/>
    </source>
</evidence>
<gene>
    <name evidence="4" type="primary">LOC104981631</name>
</gene>
<dbReference type="PANTHER" id="PTHR37997">
    <property type="entry name" value="TRANSMEMBRANE PROTEIN C1ORF162"/>
    <property type="match status" value="1"/>
</dbReference>
<keyword evidence="2" id="KW-1133">Transmembrane helix</keyword>
<dbReference type="InterPro" id="IPR037763">
    <property type="entry name" value="C1orf162"/>
</dbReference>
<dbReference type="KEGG" id="bbis:104981631"/>